<dbReference type="InterPro" id="IPR007894">
    <property type="entry name" value="MASE2"/>
</dbReference>
<accession>A0A6J4E7N8</accession>
<dbReference type="RefSeq" id="WP_173178303.1">
    <property type="nucleotide sequence ID" value="NZ_AP023189.1"/>
</dbReference>
<dbReference type="PROSITE" id="PS50887">
    <property type="entry name" value="GGDEF"/>
    <property type="match status" value="1"/>
</dbReference>
<reference evidence="3 4" key="1">
    <citation type="submission" date="2020-05" db="EMBL/GenBank/DDBJ databases">
        <title>Characterization of novel class B3 metallo-beta-lactamase from novel Pseudomonas species.</title>
        <authorList>
            <person name="Yamada K."/>
            <person name="Aoki K."/>
            <person name="Ishii Y."/>
        </authorList>
    </citation>
    <scope>NUCLEOTIDE SEQUENCE [LARGE SCALE GENOMIC DNA]</scope>
    <source>
        <strain evidence="3 4">TUM18999</strain>
    </source>
</reference>
<dbReference type="SUPFAM" id="SSF55073">
    <property type="entry name" value="Nucleotide cyclase"/>
    <property type="match status" value="1"/>
</dbReference>
<dbReference type="EMBL" id="AP023189">
    <property type="protein sequence ID" value="BCG25610.1"/>
    <property type="molecule type" value="Genomic_DNA"/>
</dbReference>
<dbReference type="Gene3D" id="3.30.70.270">
    <property type="match status" value="1"/>
</dbReference>
<dbReference type="KEGG" id="ptw:TUM18999_38010"/>
<feature type="transmembrane region" description="Helical" evidence="1">
    <location>
        <begin position="147"/>
        <end position="170"/>
    </location>
</feature>
<name>A0A6J4E7N8_9PSED</name>
<feature type="domain" description="GGDEF" evidence="2">
    <location>
        <begin position="213"/>
        <end position="345"/>
    </location>
</feature>
<sequence length="345" mass="37814">MAIDRNSAAGISFANRIYKPRAIGCALSFIYVATTTYPGTWPLWGLMGLNGFIWPYLAYRIALASPAPYRAELRNLQLDCAFAGGWVVAMHFSALPSLLLLSMVAMNCVTAKGIHLLSKGLAAAAAGIFLAGACLGFEVTWETPARVIWACLPMLVIYPFVVGWASYSLAKQLLRQQKALSIVAGFDERMLTPHDRWLYQLAQVFLRCRCGSGQATVAHIRIDDFEALGERHGALVTNALSVRLGHLIVAGLRSTDLVCMRRPGEFLVLLQQARTLGAQALTSRIEEAFEHCFAGGKGLPEARIRVGLAEFTHDLRSENEWLRQARQHSTPLKTDQPHPASHSGA</sequence>
<feature type="transmembrane region" description="Helical" evidence="1">
    <location>
        <begin position="21"/>
        <end position="44"/>
    </location>
</feature>
<feature type="transmembrane region" description="Helical" evidence="1">
    <location>
        <begin position="83"/>
        <end position="109"/>
    </location>
</feature>
<dbReference type="SMART" id="SM00267">
    <property type="entry name" value="GGDEF"/>
    <property type="match status" value="1"/>
</dbReference>
<dbReference type="Pfam" id="PF05230">
    <property type="entry name" value="MASE2"/>
    <property type="match status" value="1"/>
</dbReference>
<dbReference type="InterPro" id="IPR043128">
    <property type="entry name" value="Rev_trsase/Diguanyl_cyclase"/>
</dbReference>
<keyword evidence="1" id="KW-0812">Transmembrane</keyword>
<dbReference type="InterPro" id="IPR000160">
    <property type="entry name" value="GGDEF_dom"/>
</dbReference>
<gene>
    <name evidence="3" type="primary">adrA</name>
    <name evidence="3" type="ORF">TUM18999_38010</name>
</gene>
<evidence type="ECO:0000259" key="2">
    <source>
        <dbReference type="PROSITE" id="PS50887"/>
    </source>
</evidence>
<proteinExistence type="predicted"/>
<keyword evidence="1" id="KW-0472">Membrane</keyword>
<organism evidence="3 4">
    <name type="scientific">Pseudomonas tohonis</name>
    <dbReference type="NCBI Taxonomy" id="2725477"/>
    <lineage>
        <taxon>Bacteria</taxon>
        <taxon>Pseudomonadati</taxon>
        <taxon>Pseudomonadota</taxon>
        <taxon>Gammaproteobacteria</taxon>
        <taxon>Pseudomonadales</taxon>
        <taxon>Pseudomonadaceae</taxon>
        <taxon>Pseudomonas</taxon>
    </lineage>
</organism>
<evidence type="ECO:0000256" key="1">
    <source>
        <dbReference type="SAM" id="Phobius"/>
    </source>
</evidence>
<dbReference type="Pfam" id="PF00990">
    <property type="entry name" value="GGDEF"/>
    <property type="match status" value="1"/>
</dbReference>
<dbReference type="Proteomes" id="UP000509383">
    <property type="component" value="Chromosome"/>
</dbReference>
<keyword evidence="1" id="KW-1133">Transmembrane helix</keyword>
<evidence type="ECO:0000313" key="4">
    <source>
        <dbReference type="Proteomes" id="UP000509383"/>
    </source>
</evidence>
<evidence type="ECO:0000313" key="3">
    <source>
        <dbReference type="EMBL" id="BCG25610.1"/>
    </source>
</evidence>
<protein>
    <submittedName>
        <fullName evidence="3">Diguanylate cyclase AdrA</fullName>
    </submittedName>
</protein>
<dbReference type="AlphaFoldDB" id="A0A6J4E7N8"/>
<dbReference type="InterPro" id="IPR029787">
    <property type="entry name" value="Nucleotide_cyclase"/>
</dbReference>
<feature type="transmembrane region" description="Helical" evidence="1">
    <location>
        <begin position="121"/>
        <end position="141"/>
    </location>
</feature>